<dbReference type="InterPro" id="IPR029787">
    <property type="entry name" value="Nucleotide_cyclase"/>
</dbReference>
<dbReference type="SUPFAM" id="SSF55785">
    <property type="entry name" value="PYP-like sensor domain (PAS domain)"/>
    <property type="match status" value="1"/>
</dbReference>
<dbReference type="Gene3D" id="3.30.450.20">
    <property type="entry name" value="PAS domain"/>
    <property type="match status" value="1"/>
</dbReference>
<dbReference type="PROSITE" id="PS50112">
    <property type="entry name" value="PAS"/>
    <property type="match status" value="1"/>
</dbReference>
<dbReference type="AlphaFoldDB" id="A0A6B8RRE2"/>
<accession>A0A6B8RRE2</accession>
<dbReference type="Proteomes" id="UP000426246">
    <property type="component" value="Chromosome"/>
</dbReference>
<dbReference type="InterPro" id="IPR052163">
    <property type="entry name" value="DGC-Regulatory_Protein"/>
</dbReference>
<dbReference type="PANTHER" id="PTHR46663">
    <property type="entry name" value="DIGUANYLATE CYCLASE DGCT-RELATED"/>
    <property type="match status" value="1"/>
</dbReference>
<evidence type="ECO:0000259" key="2">
    <source>
        <dbReference type="PROSITE" id="PS50113"/>
    </source>
</evidence>
<feature type="domain" description="PAS" evidence="1">
    <location>
        <begin position="9"/>
        <end position="55"/>
    </location>
</feature>
<organism evidence="4 5">
    <name type="scientific">Paenibacillus psychroresistens</name>
    <dbReference type="NCBI Taxonomy" id="1778678"/>
    <lineage>
        <taxon>Bacteria</taxon>
        <taxon>Bacillati</taxon>
        <taxon>Bacillota</taxon>
        <taxon>Bacilli</taxon>
        <taxon>Bacillales</taxon>
        <taxon>Paenibacillaceae</taxon>
        <taxon>Paenibacillus</taxon>
    </lineage>
</organism>
<dbReference type="InterPro" id="IPR000700">
    <property type="entry name" value="PAS-assoc_C"/>
</dbReference>
<dbReference type="SUPFAM" id="SSF55073">
    <property type="entry name" value="Nucleotide cyclase"/>
    <property type="match status" value="1"/>
</dbReference>
<gene>
    <name evidence="4" type="ORF">EHS13_28500</name>
</gene>
<protein>
    <submittedName>
        <fullName evidence="4">Diguanylate cyclase</fullName>
    </submittedName>
</protein>
<dbReference type="PROSITE" id="PS50887">
    <property type="entry name" value="GGDEF"/>
    <property type="match status" value="1"/>
</dbReference>
<dbReference type="PROSITE" id="PS50113">
    <property type="entry name" value="PAC"/>
    <property type="match status" value="1"/>
</dbReference>
<evidence type="ECO:0000259" key="3">
    <source>
        <dbReference type="PROSITE" id="PS50887"/>
    </source>
</evidence>
<dbReference type="SMART" id="SM00091">
    <property type="entry name" value="PAS"/>
    <property type="match status" value="1"/>
</dbReference>
<evidence type="ECO:0000259" key="1">
    <source>
        <dbReference type="PROSITE" id="PS50112"/>
    </source>
</evidence>
<dbReference type="NCBIfam" id="TIGR00254">
    <property type="entry name" value="GGDEF"/>
    <property type="match status" value="1"/>
</dbReference>
<keyword evidence="5" id="KW-1185">Reference proteome</keyword>
<dbReference type="InterPro" id="IPR043128">
    <property type="entry name" value="Rev_trsase/Diguanyl_cyclase"/>
</dbReference>
<dbReference type="NCBIfam" id="TIGR00229">
    <property type="entry name" value="sensory_box"/>
    <property type="match status" value="1"/>
</dbReference>
<dbReference type="KEGG" id="ppsc:EHS13_28500"/>
<dbReference type="RefSeq" id="WP_155703647.1">
    <property type="nucleotide sequence ID" value="NZ_CP034235.1"/>
</dbReference>
<dbReference type="Pfam" id="PF13426">
    <property type="entry name" value="PAS_9"/>
    <property type="match status" value="1"/>
</dbReference>
<dbReference type="InterPro" id="IPR000014">
    <property type="entry name" value="PAS"/>
</dbReference>
<feature type="domain" description="GGDEF" evidence="3">
    <location>
        <begin position="173"/>
        <end position="310"/>
    </location>
</feature>
<evidence type="ECO:0000313" key="4">
    <source>
        <dbReference type="EMBL" id="QGQ98539.1"/>
    </source>
</evidence>
<dbReference type="Pfam" id="PF00990">
    <property type="entry name" value="GGDEF"/>
    <property type="match status" value="1"/>
</dbReference>
<reference evidence="5" key="1">
    <citation type="submission" date="2018-11" db="EMBL/GenBank/DDBJ databases">
        <title>Complete genome sequence of Paenibacillus sp. ML311-T8.</title>
        <authorList>
            <person name="Nam Y.-D."/>
            <person name="Kang J."/>
            <person name="Chung W.-H."/>
            <person name="Park Y.S."/>
        </authorList>
    </citation>
    <scope>NUCLEOTIDE SEQUENCE [LARGE SCALE GENOMIC DNA]</scope>
    <source>
        <strain evidence="5">ML311-T8</strain>
    </source>
</reference>
<dbReference type="FunFam" id="3.30.70.270:FF:000001">
    <property type="entry name" value="Diguanylate cyclase domain protein"/>
    <property type="match status" value="1"/>
</dbReference>
<dbReference type="InterPro" id="IPR035965">
    <property type="entry name" value="PAS-like_dom_sf"/>
</dbReference>
<dbReference type="CDD" id="cd00130">
    <property type="entry name" value="PAS"/>
    <property type="match status" value="1"/>
</dbReference>
<evidence type="ECO:0000313" key="5">
    <source>
        <dbReference type="Proteomes" id="UP000426246"/>
    </source>
</evidence>
<sequence>MLNLTMDQQLRLYAKVIENTLQAILITDIEGKIIYANGAFLKQTGYELTELYGQTPRILKSGKQDNQYYHDLWETLLEIGQWQGELWNRDKNGRLFFEQISISAVKGEQGDVAYYVAISTDITTYKLEREKLEEVNSVLQQLSSIDGLTSIANRRYFDENLEREWRRAIRKKTELSLIMIDIDYFKSFNDTYGHLSGDECIKTVAQVLNSSVNRPGDLAARFGGEEFIVLLPDTELEGAMKVARSIRATVEALQIVHAGSLINDYVTVSLGVATISPGVEQTAKELVYAADQVLYEAKQNGRNRISAVRPI</sequence>
<name>A0A6B8RRE2_9BACL</name>
<feature type="domain" description="PAC" evidence="2">
    <location>
        <begin position="80"/>
        <end position="134"/>
    </location>
</feature>
<dbReference type="CDD" id="cd01949">
    <property type="entry name" value="GGDEF"/>
    <property type="match status" value="1"/>
</dbReference>
<dbReference type="PANTHER" id="PTHR46663:SF3">
    <property type="entry name" value="SLL0267 PROTEIN"/>
    <property type="match status" value="1"/>
</dbReference>
<dbReference type="SMART" id="SM00267">
    <property type="entry name" value="GGDEF"/>
    <property type="match status" value="1"/>
</dbReference>
<dbReference type="OrthoDB" id="9759607at2"/>
<proteinExistence type="predicted"/>
<dbReference type="EMBL" id="CP034235">
    <property type="protein sequence ID" value="QGQ98539.1"/>
    <property type="molecule type" value="Genomic_DNA"/>
</dbReference>
<dbReference type="Gene3D" id="3.30.70.270">
    <property type="match status" value="1"/>
</dbReference>
<dbReference type="InterPro" id="IPR000160">
    <property type="entry name" value="GGDEF_dom"/>
</dbReference>